<gene>
    <name evidence="3" type="ORF">SAMN05443662_1672</name>
</gene>
<evidence type="ECO:0000313" key="3">
    <source>
        <dbReference type="EMBL" id="SIO18011.1"/>
    </source>
</evidence>
<feature type="region of interest" description="Disordered" evidence="2">
    <location>
        <begin position="156"/>
        <end position="198"/>
    </location>
</feature>
<accession>A0A1N6HDV8</accession>
<reference evidence="3 4" key="1">
    <citation type="submission" date="2016-11" db="EMBL/GenBank/DDBJ databases">
        <authorList>
            <person name="Jaros S."/>
            <person name="Januszkiewicz K."/>
            <person name="Wedrychowicz H."/>
        </authorList>
    </citation>
    <scope>NUCLEOTIDE SEQUENCE [LARGE SCALE GENOMIC DNA]</scope>
    <source>
        <strain evidence="3 4">DSM 17737</strain>
    </source>
</reference>
<dbReference type="OrthoDB" id="9807628at2"/>
<sequence>MRRWLILILAMSVLPVWADDLWQPYRQHDWVVAEKTLAGVENWRAQMAAGAAAYRLHAFERAMAYFRQAAWLAESDAQRAQALLNLGNTFYRLKRYAEAVETFQQALVYAPQWDKAQNNLKVAQNAYVHWLAQQKMRGSGEALGTQQVADNFAFAGGRKPKASQGGGGWSDNAGKPSKRNGQPLARTWGLETGSDSRIPPLMAPQAETLLADALTRSRWVEALRPTVRKLEDNQWALQQRLFEREENFPAAQKQPHAIEGAAPW</sequence>
<proteinExistence type="predicted"/>
<feature type="repeat" description="TPR" evidence="1">
    <location>
        <begin position="80"/>
        <end position="113"/>
    </location>
</feature>
<dbReference type="PROSITE" id="PS50005">
    <property type="entry name" value="TPR"/>
    <property type="match status" value="1"/>
</dbReference>
<dbReference type="InterPro" id="IPR011990">
    <property type="entry name" value="TPR-like_helical_dom_sf"/>
</dbReference>
<dbReference type="EMBL" id="FSRE01000004">
    <property type="protein sequence ID" value="SIO18011.1"/>
    <property type="molecule type" value="Genomic_DNA"/>
</dbReference>
<protein>
    <submittedName>
        <fullName evidence="3">Tetratricopeptide repeat-containing protein</fullName>
    </submittedName>
</protein>
<dbReference type="Gene3D" id="1.25.40.10">
    <property type="entry name" value="Tetratricopeptide repeat domain"/>
    <property type="match status" value="1"/>
</dbReference>
<dbReference type="InterPro" id="IPR019734">
    <property type="entry name" value="TPR_rpt"/>
</dbReference>
<keyword evidence="4" id="KW-1185">Reference proteome</keyword>
<evidence type="ECO:0000256" key="1">
    <source>
        <dbReference type="PROSITE-ProRule" id="PRU00339"/>
    </source>
</evidence>
<dbReference type="Pfam" id="PF00515">
    <property type="entry name" value="TPR_1"/>
    <property type="match status" value="1"/>
</dbReference>
<dbReference type="SMART" id="SM00028">
    <property type="entry name" value="TPR"/>
    <property type="match status" value="2"/>
</dbReference>
<dbReference type="RefSeq" id="WP_074201940.1">
    <property type="nucleotide sequence ID" value="NZ_FSRE01000004.1"/>
</dbReference>
<name>A0A1N6HDV8_9GAMM</name>
<dbReference type="Proteomes" id="UP000198461">
    <property type="component" value="Unassembled WGS sequence"/>
</dbReference>
<evidence type="ECO:0000256" key="2">
    <source>
        <dbReference type="SAM" id="MobiDB-lite"/>
    </source>
</evidence>
<dbReference type="AlphaFoldDB" id="A0A1N6HDV8"/>
<dbReference type="SUPFAM" id="SSF48452">
    <property type="entry name" value="TPR-like"/>
    <property type="match status" value="1"/>
</dbReference>
<dbReference type="STRING" id="364032.SAMN05443662_1672"/>
<organism evidence="3 4">
    <name type="scientific">Sulfurivirga caldicuralii</name>
    <dbReference type="NCBI Taxonomy" id="364032"/>
    <lineage>
        <taxon>Bacteria</taxon>
        <taxon>Pseudomonadati</taxon>
        <taxon>Pseudomonadota</taxon>
        <taxon>Gammaproteobacteria</taxon>
        <taxon>Thiotrichales</taxon>
        <taxon>Piscirickettsiaceae</taxon>
        <taxon>Sulfurivirga</taxon>
    </lineage>
</organism>
<dbReference type="PROSITE" id="PS50293">
    <property type="entry name" value="TPR_REGION"/>
    <property type="match status" value="1"/>
</dbReference>
<keyword evidence="1" id="KW-0802">TPR repeat</keyword>
<evidence type="ECO:0000313" key="4">
    <source>
        <dbReference type="Proteomes" id="UP000198461"/>
    </source>
</evidence>